<evidence type="ECO:0000313" key="2">
    <source>
        <dbReference type="Proteomes" id="UP001149140"/>
    </source>
</evidence>
<sequence>MRRSAPVLLLAALLLVAVMGAWAVPLLIVAVLLLTGRYVGEEVILAVHRALAPRVRAAKVLWARRHSTALVSLLERAPRSPRGPPAFAA</sequence>
<dbReference type="EMBL" id="JAPDOD010000002">
    <property type="protein sequence ID" value="MDA0159374.1"/>
    <property type="molecule type" value="Genomic_DNA"/>
</dbReference>
<dbReference type="RefSeq" id="WP_270038051.1">
    <property type="nucleotide sequence ID" value="NZ_JAPDOD010000002.1"/>
</dbReference>
<proteinExistence type="predicted"/>
<accession>A0A9X3RYQ0</accession>
<keyword evidence="2" id="KW-1185">Reference proteome</keyword>
<reference evidence="1" key="1">
    <citation type="submission" date="2022-10" db="EMBL/GenBank/DDBJ databases">
        <title>The WGS of Solirubrobacter ginsenosidimutans DSM 21036.</title>
        <authorList>
            <person name="Jiang Z."/>
        </authorList>
    </citation>
    <scope>NUCLEOTIDE SEQUENCE</scope>
    <source>
        <strain evidence="1">DSM 21036</strain>
    </source>
</reference>
<organism evidence="1 2">
    <name type="scientific">Solirubrobacter ginsenosidimutans</name>
    <dbReference type="NCBI Taxonomy" id="490573"/>
    <lineage>
        <taxon>Bacteria</taxon>
        <taxon>Bacillati</taxon>
        <taxon>Actinomycetota</taxon>
        <taxon>Thermoleophilia</taxon>
        <taxon>Solirubrobacterales</taxon>
        <taxon>Solirubrobacteraceae</taxon>
        <taxon>Solirubrobacter</taxon>
    </lineage>
</organism>
<name>A0A9X3RYQ0_9ACTN</name>
<evidence type="ECO:0000313" key="1">
    <source>
        <dbReference type="EMBL" id="MDA0159374.1"/>
    </source>
</evidence>
<protein>
    <submittedName>
        <fullName evidence="1">Uncharacterized protein</fullName>
    </submittedName>
</protein>
<comment type="caution">
    <text evidence="1">The sequence shown here is derived from an EMBL/GenBank/DDBJ whole genome shotgun (WGS) entry which is preliminary data.</text>
</comment>
<gene>
    <name evidence="1" type="ORF">OM076_03770</name>
</gene>
<dbReference type="AlphaFoldDB" id="A0A9X3RYQ0"/>
<dbReference type="Proteomes" id="UP001149140">
    <property type="component" value="Unassembled WGS sequence"/>
</dbReference>